<dbReference type="AlphaFoldDB" id="A0A939EG41"/>
<dbReference type="Proteomes" id="UP000664096">
    <property type="component" value="Unassembled WGS sequence"/>
</dbReference>
<dbReference type="InterPro" id="IPR036291">
    <property type="entry name" value="NAD(P)-bd_dom_sf"/>
</dbReference>
<dbReference type="RefSeq" id="WP_207140479.1">
    <property type="nucleotide sequence ID" value="NZ_JAEKJZ010000001.1"/>
</dbReference>
<dbReference type="InterPro" id="IPR001509">
    <property type="entry name" value="Epimerase_deHydtase"/>
</dbReference>
<proteinExistence type="predicted"/>
<evidence type="ECO:0000259" key="1">
    <source>
        <dbReference type="Pfam" id="PF01370"/>
    </source>
</evidence>
<dbReference type="PANTHER" id="PTHR43245:SF55">
    <property type="entry name" value="NAD(P)-BINDING DOMAIN-CONTAINING PROTEIN"/>
    <property type="match status" value="1"/>
</dbReference>
<gene>
    <name evidence="2" type="ORF">JF539_11260</name>
</gene>
<accession>A0A939EG41</accession>
<evidence type="ECO:0000313" key="3">
    <source>
        <dbReference type="Proteomes" id="UP000664096"/>
    </source>
</evidence>
<reference evidence="2" key="1">
    <citation type="submission" date="2020-12" db="EMBL/GenBank/DDBJ databases">
        <title>Oil enriched cultivation method for isolating marine PHA-producing bacteria.</title>
        <authorList>
            <person name="Zheng W."/>
            <person name="Yu S."/>
            <person name="Huang Y."/>
        </authorList>
    </citation>
    <scope>NUCLEOTIDE SEQUENCE</scope>
    <source>
        <strain evidence="2">SY-2-12</strain>
    </source>
</reference>
<dbReference type="Pfam" id="PF01370">
    <property type="entry name" value="Epimerase"/>
    <property type="match status" value="1"/>
</dbReference>
<dbReference type="InterPro" id="IPR050177">
    <property type="entry name" value="Lipid_A_modif_metabolic_enz"/>
</dbReference>
<protein>
    <submittedName>
        <fullName evidence="2">NAD(P)-dependent oxidoreductase</fullName>
    </submittedName>
</protein>
<dbReference type="PANTHER" id="PTHR43245">
    <property type="entry name" value="BIFUNCTIONAL POLYMYXIN RESISTANCE PROTEIN ARNA"/>
    <property type="match status" value="1"/>
</dbReference>
<comment type="caution">
    <text evidence="2">The sequence shown here is derived from an EMBL/GenBank/DDBJ whole genome shotgun (WGS) entry which is preliminary data.</text>
</comment>
<dbReference type="EMBL" id="JAEKJZ010000001">
    <property type="protein sequence ID" value="MBN9670914.1"/>
    <property type="molecule type" value="Genomic_DNA"/>
</dbReference>
<feature type="domain" description="NAD-dependent epimerase/dehydratase" evidence="1">
    <location>
        <begin position="3"/>
        <end position="223"/>
    </location>
</feature>
<name>A0A939EG41_9HYPH</name>
<dbReference type="Gene3D" id="3.40.50.720">
    <property type="entry name" value="NAD(P)-binding Rossmann-like Domain"/>
    <property type="match status" value="1"/>
</dbReference>
<dbReference type="SUPFAM" id="SSF51735">
    <property type="entry name" value="NAD(P)-binding Rossmann-fold domains"/>
    <property type="match status" value="1"/>
</dbReference>
<evidence type="ECO:0000313" key="2">
    <source>
        <dbReference type="EMBL" id="MBN9670914.1"/>
    </source>
</evidence>
<organism evidence="2 3">
    <name type="scientific">Roseibium aggregatum</name>
    <dbReference type="NCBI Taxonomy" id="187304"/>
    <lineage>
        <taxon>Bacteria</taxon>
        <taxon>Pseudomonadati</taxon>
        <taxon>Pseudomonadota</taxon>
        <taxon>Alphaproteobacteria</taxon>
        <taxon>Hyphomicrobiales</taxon>
        <taxon>Stappiaceae</taxon>
        <taxon>Roseibium</taxon>
    </lineage>
</organism>
<sequence length="291" mass="31491">MHVLVTGASGTVGRFIVKGLLDQGHAVTALGRRPLQGWPTAFHPFDLGDDVPVVPQSDALVHCALLHEPGRFRGGEGDDPERFRRLNADGTRRLFEAARNAGCRDAVFLSSRSVYGDHRKGETLLETDRPEPDTLYGRVKLAGEEALKGLSGAEFKGTVLRATGIYGCPPGETAHKWSELLKDFDRGGDISPRVGTEVHGDDLSAAVSLVLNTPHDKRPAFNVFNVSDLLLDRRDLLTLYGELAGISRPLPERSGGAPGVMDTGRLRELGWTPGGIEKLRSFLTCLVKGHS</sequence>